<keyword evidence="6 7" id="KW-0472">Membrane</keyword>
<evidence type="ECO:0000313" key="9">
    <source>
        <dbReference type="EMBL" id="RMI30643.1"/>
    </source>
</evidence>
<dbReference type="PANTHER" id="PTHR30193">
    <property type="entry name" value="ABC TRANSPORTER PERMEASE PROTEIN"/>
    <property type="match status" value="1"/>
</dbReference>
<evidence type="ECO:0000256" key="1">
    <source>
        <dbReference type="ARBA" id="ARBA00004651"/>
    </source>
</evidence>
<comment type="caution">
    <text evidence="9">The sequence shown here is derived from an EMBL/GenBank/DDBJ whole genome shotgun (WGS) entry which is preliminary data.</text>
</comment>
<dbReference type="RefSeq" id="WP_122189882.1">
    <property type="nucleotide sequence ID" value="NZ_RFFH01000009.1"/>
</dbReference>
<dbReference type="OrthoDB" id="3810889at2"/>
<feature type="transmembrane region" description="Helical" evidence="7">
    <location>
        <begin position="72"/>
        <end position="93"/>
    </location>
</feature>
<dbReference type="EMBL" id="RFFH01000009">
    <property type="protein sequence ID" value="RMI30643.1"/>
    <property type="molecule type" value="Genomic_DNA"/>
</dbReference>
<dbReference type="PROSITE" id="PS50928">
    <property type="entry name" value="ABC_TM1"/>
    <property type="match status" value="1"/>
</dbReference>
<feature type="transmembrane region" description="Helical" evidence="7">
    <location>
        <begin position="105"/>
        <end position="125"/>
    </location>
</feature>
<organism evidence="9 10">
    <name type="scientific">Nocardia stercoris</name>
    <dbReference type="NCBI Taxonomy" id="2483361"/>
    <lineage>
        <taxon>Bacteria</taxon>
        <taxon>Bacillati</taxon>
        <taxon>Actinomycetota</taxon>
        <taxon>Actinomycetes</taxon>
        <taxon>Mycobacteriales</taxon>
        <taxon>Nocardiaceae</taxon>
        <taxon>Nocardia</taxon>
    </lineage>
</organism>
<gene>
    <name evidence="9" type="ORF">EBN03_21565</name>
</gene>
<feature type="transmembrane region" description="Helical" evidence="7">
    <location>
        <begin position="202"/>
        <end position="221"/>
    </location>
</feature>
<feature type="transmembrane region" description="Helical" evidence="7">
    <location>
        <begin position="12"/>
        <end position="36"/>
    </location>
</feature>
<comment type="subcellular location">
    <subcellularLocation>
        <location evidence="1 7">Cell membrane</location>
        <topology evidence="1 7">Multi-pass membrane protein</topology>
    </subcellularLocation>
</comment>
<evidence type="ECO:0000256" key="5">
    <source>
        <dbReference type="ARBA" id="ARBA00022989"/>
    </source>
</evidence>
<keyword evidence="2 7" id="KW-0813">Transport</keyword>
<accession>A0A3M2L287</accession>
<feature type="transmembrane region" description="Helical" evidence="7">
    <location>
        <begin position="263"/>
        <end position="283"/>
    </location>
</feature>
<dbReference type="InterPro" id="IPR035906">
    <property type="entry name" value="MetI-like_sf"/>
</dbReference>
<protein>
    <submittedName>
        <fullName evidence="9">Sugar ABC transporter permease</fullName>
    </submittedName>
</protein>
<dbReference type="InterPro" id="IPR000515">
    <property type="entry name" value="MetI-like"/>
</dbReference>
<dbReference type="Pfam" id="PF00528">
    <property type="entry name" value="BPD_transp_1"/>
    <property type="match status" value="1"/>
</dbReference>
<evidence type="ECO:0000256" key="2">
    <source>
        <dbReference type="ARBA" id="ARBA00022448"/>
    </source>
</evidence>
<dbReference type="AlphaFoldDB" id="A0A3M2L287"/>
<keyword evidence="3" id="KW-1003">Cell membrane</keyword>
<evidence type="ECO:0000259" key="8">
    <source>
        <dbReference type="PROSITE" id="PS50928"/>
    </source>
</evidence>
<dbReference type="GO" id="GO:0055085">
    <property type="term" value="P:transmembrane transport"/>
    <property type="evidence" value="ECO:0007669"/>
    <property type="project" value="InterPro"/>
</dbReference>
<sequence>MIGARRRARAGWWFVAPNLLAVLVFLAFPLAFSIYLSCHAWDLFHAPRFVGAAQFRRLFADPMFGVALRNTVIYTVVTVVGTTVIGLAVAAVLQAKVAGIGLFRGAVFLPLVASTAAMTVVWRTMFDTDTGVLNRLLGWIGIDPVPWLGDPVWAFTALCLVGVWRGVPFAAVVLLAALQAVPPVLHEAARIDGAGRWRRFRCVSLPLIRPALGFVVTISIINSFQAFDQAYVLTGGSGGPESGTYLLGIMMFQNAFVFDDPGYAAALTWVIVAVLLLVTALRLRAARSGAV</sequence>
<proteinExistence type="inferred from homology"/>
<dbReference type="GO" id="GO:0005886">
    <property type="term" value="C:plasma membrane"/>
    <property type="evidence" value="ECO:0007669"/>
    <property type="project" value="UniProtKB-SubCell"/>
</dbReference>
<evidence type="ECO:0000256" key="3">
    <source>
        <dbReference type="ARBA" id="ARBA00022475"/>
    </source>
</evidence>
<feature type="domain" description="ABC transmembrane type-1" evidence="8">
    <location>
        <begin position="68"/>
        <end position="282"/>
    </location>
</feature>
<feature type="transmembrane region" description="Helical" evidence="7">
    <location>
        <begin position="152"/>
        <end position="181"/>
    </location>
</feature>
<dbReference type="Gene3D" id="1.10.3720.10">
    <property type="entry name" value="MetI-like"/>
    <property type="match status" value="1"/>
</dbReference>
<comment type="similarity">
    <text evidence="7">Belongs to the binding-protein-dependent transport system permease family.</text>
</comment>
<dbReference type="SUPFAM" id="SSF161098">
    <property type="entry name" value="MetI-like"/>
    <property type="match status" value="1"/>
</dbReference>
<evidence type="ECO:0000256" key="7">
    <source>
        <dbReference type="RuleBase" id="RU363032"/>
    </source>
</evidence>
<evidence type="ECO:0000256" key="4">
    <source>
        <dbReference type="ARBA" id="ARBA00022692"/>
    </source>
</evidence>
<dbReference type="InterPro" id="IPR051393">
    <property type="entry name" value="ABC_transporter_permease"/>
</dbReference>
<evidence type="ECO:0000313" key="10">
    <source>
        <dbReference type="Proteomes" id="UP000279275"/>
    </source>
</evidence>
<dbReference type="CDD" id="cd06261">
    <property type="entry name" value="TM_PBP2"/>
    <property type="match status" value="1"/>
</dbReference>
<keyword evidence="4 7" id="KW-0812">Transmembrane</keyword>
<dbReference type="Proteomes" id="UP000279275">
    <property type="component" value="Unassembled WGS sequence"/>
</dbReference>
<name>A0A3M2L287_9NOCA</name>
<dbReference type="PANTHER" id="PTHR30193:SF41">
    <property type="entry name" value="DIACETYLCHITOBIOSE UPTAKE SYSTEM PERMEASE PROTEIN NGCF"/>
    <property type="match status" value="1"/>
</dbReference>
<reference evidence="9 10" key="1">
    <citation type="submission" date="2018-10" db="EMBL/GenBank/DDBJ databases">
        <title>Isolation from cow dung.</title>
        <authorList>
            <person name="Ling L."/>
        </authorList>
    </citation>
    <scope>NUCLEOTIDE SEQUENCE [LARGE SCALE GENOMIC DNA]</scope>
    <source>
        <strain evidence="9 10">NEAU-LL90</strain>
    </source>
</reference>
<evidence type="ECO:0000256" key="6">
    <source>
        <dbReference type="ARBA" id="ARBA00023136"/>
    </source>
</evidence>
<keyword evidence="10" id="KW-1185">Reference proteome</keyword>
<keyword evidence="5 7" id="KW-1133">Transmembrane helix</keyword>